<reference evidence="3 4" key="1">
    <citation type="submission" date="2023-07" db="EMBL/GenBank/DDBJ databases">
        <title>Sequencing the genomes of 1000 actinobacteria strains.</title>
        <authorList>
            <person name="Klenk H.-P."/>
        </authorList>
    </citation>
    <scope>NUCLEOTIDE SEQUENCE [LARGE SCALE GENOMIC DNA]</scope>
    <source>
        <strain evidence="3 4">DSM 44709</strain>
    </source>
</reference>
<dbReference type="InterPro" id="IPR001633">
    <property type="entry name" value="EAL_dom"/>
</dbReference>
<evidence type="ECO:0000259" key="2">
    <source>
        <dbReference type="PROSITE" id="PS51833"/>
    </source>
</evidence>
<accession>A0AAE4AX26</accession>
<dbReference type="InterPro" id="IPR035919">
    <property type="entry name" value="EAL_sf"/>
</dbReference>
<dbReference type="PANTHER" id="PTHR33525:SF4">
    <property type="entry name" value="CYCLIC DI-GMP PHOSPHODIESTERASE CDGJ"/>
    <property type="match status" value="1"/>
</dbReference>
<evidence type="ECO:0000259" key="1">
    <source>
        <dbReference type="PROSITE" id="PS50883"/>
    </source>
</evidence>
<protein>
    <submittedName>
        <fullName evidence="3">EAL and modified HD-GYP domain-containing signal transduction protein</fullName>
    </submittedName>
</protein>
<dbReference type="EMBL" id="JAUSUZ010000001">
    <property type="protein sequence ID" value="MDQ0365704.1"/>
    <property type="molecule type" value="Genomic_DNA"/>
</dbReference>
<feature type="domain" description="HDOD" evidence="2">
    <location>
        <begin position="204"/>
        <end position="389"/>
    </location>
</feature>
<dbReference type="PROSITE" id="PS51833">
    <property type="entry name" value="HDOD"/>
    <property type="match status" value="1"/>
</dbReference>
<proteinExistence type="predicted"/>
<dbReference type="Proteomes" id="UP001240236">
    <property type="component" value="Unassembled WGS sequence"/>
</dbReference>
<dbReference type="Gene3D" id="1.10.3210.10">
    <property type="entry name" value="Hypothetical protein af1432"/>
    <property type="match status" value="1"/>
</dbReference>
<comment type="caution">
    <text evidence="3">The sequence shown here is derived from an EMBL/GenBank/DDBJ whole genome shotgun (WGS) entry which is preliminary data.</text>
</comment>
<keyword evidence="4" id="KW-1185">Reference proteome</keyword>
<dbReference type="SUPFAM" id="SSF141868">
    <property type="entry name" value="EAL domain-like"/>
    <property type="match status" value="1"/>
</dbReference>
<dbReference type="Pfam" id="PF08668">
    <property type="entry name" value="HDOD"/>
    <property type="match status" value="1"/>
</dbReference>
<organism evidence="3 4">
    <name type="scientific">Catenuloplanes indicus</name>
    <dbReference type="NCBI Taxonomy" id="137267"/>
    <lineage>
        <taxon>Bacteria</taxon>
        <taxon>Bacillati</taxon>
        <taxon>Actinomycetota</taxon>
        <taxon>Actinomycetes</taxon>
        <taxon>Micromonosporales</taxon>
        <taxon>Micromonosporaceae</taxon>
        <taxon>Catenuloplanes</taxon>
    </lineage>
</organism>
<dbReference type="InterPro" id="IPR052340">
    <property type="entry name" value="RNase_Y/CdgJ"/>
</dbReference>
<dbReference type="PROSITE" id="PS50883">
    <property type="entry name" value="EAL"/>
    <property type="match status" value="1"/>
</dbReference>
<evidence type="ECO:0000313" key="4">
    <source>
        <dbReference type="Proteomes" id="UP001240236"/>
    </source>
</evidence>
<evidence type="ECO:0000313" key="3">
    <source>
        <dbReference type="EMBL" id="MDQ0365704.1"/>
    </source>
</evidence>
<dbReference type="PANTHER" id="PTHR33525">
    <property type="match status" value="1"/>
</dbReference>
<dbReference type="SUPFAM" id="SSF109604">
    <property type="entry name" value="HD-domain/PDEase-like"/>
    <property type="match status" value="1"/>
</dbReference>
<gene>
    <name evidence="3" type="ORF">J2S42_002373</name>
</gene>
<dbReference type="Gene3D" id="3.20.20.450">
    <property type="entry name" value="EAL domain"/>
    <property type="match status" value="1"/>
</dbReference>
<sequence>MNPMPSITQRVHVGRQPIFDSRGTVVAYELLFRGSMEAVHASARDAYATSQVILNVFTEFGIAEVAGDRLCFINLTREFIVGRVPLPFGPENVVLEILETVDPDDEVVAGVTALVEAGYKIALDDYVHGSGHERLLPLASYLKLDMLDSDVVRFDEVAEVCREYPGIQIVAERLETAEHIALADRYGFELRQGYALSRPRVMTATSLSPSRLVRLQLVPAIGAADMDRVISTIVSDPALALRVLRASNSAAAGAAYKVSSVRQAVVLLGLTQIRQWAMIMALGDAVEATDEQLTTALLRARFCESLAEGMRAAPDAAFTAGLISGVAEVLSLTPAMLADRLPLADDVANALIDGTGALGDVLRTVDAFSRGDLDAVAPSAHGTDLVRAYVNGWRWSARMVAATKVPA</sequence>
<dbReference type="PIRSF" id="PIRSF003180">
    <property type="entry name" value="DiGMPpdiest_YuxH"/>
    <property type="match status" value="1"/>
</dbReference>
<dbReference type="AlphaFoldDB" id="A0AAE4AX26"/>
<dbReference type="SMART" id="SM00052">
    <property type="entry name" value="EAL"/>
    <property type="match status" value="1"/>
</dbReference>
<feature type="domain" description="EAL" evidence="1">
    <location>
        <begin position="1"/>
        <end position="213"/>
    </location>
</feature>
<dbReference type="InterPro" id="IPR013976">
    <property type="entry name" value="HDOD"/>
</dbReference>
<name>A0AAE4AX26_9ACTN</name>
<dbReference type="InterPro" id="IPR014408">
    <property type="entry name" value="dGMP_Pdiesterase_EAL/HD-GYP"/>
</dbReference>